<proteinExistence type="predicted"/>
<reference evidence="2" key="1">
    <citation type="submission" date="2016-04" db="EMBL/GenBank/DDBJ databases">
        <authorList>
            <person name="Evans L.H."/>
            <person name="Alamgir A."/>
            <person name="Owens N."/>
            <person name="Weber N.D."/>
            <person name="Virtaneva K."/>
            <person name="Barbian K."/>
            <person name="Babar A."/>
            <person name="Rosenke K."/>
        </authorList>
    </citation>
    <scope>NUCLEOTIDE SEQUENCE</scope>
    <source>
        <strain evidence="2">86-2</strain>
    </source>
</reference>
<organism evidence="2">
    <name type="scientific">uncultured Dysgonomonas sp</name>
    <dbReference type="NCBI Taxonomy" id="206096"/>
    <lineage>
        <taxon>Bacteria</taxon>
        <taxon>Pseudomonadati</taxon>
        <taxon>Bacteroidota</taxon>
        <taxon>Bacteroidia</taxon>
        <taxon>Bacteroidales</taxon>
        <taxon>Dysgonomonadaceae</taxon>
        <taxon>Dysgonomonas</taxon>
        <taxon>environmental samples</taxon>
    </lineage>
</organism>
<keyword evidence="1" id="KW-0732">Signal</keyword>
<evidence type="ECO:0000256" key="1">
    <source>
        <dbReference type="SAM" id="SignalP"/>
    </source>
</evidence>
<evidence type="ECO:0008006" key="3">
    <source>
        <dbReference type="Google" id="ProtNLM"/>
    </source>
</evidence>
<feature type="chain" id="PRO_5012939554" description="DUF4595 domain-containing protein" evidence="1">
    <location>
        <begin position="22"/>
        <end position="251"/>
    </location>
</feature>
<dbReference type="Gene3D" id="2.180.10.10">
    <property type="entry name" value="RHS repeat-associated core"/>
    <property type="match status" value="1"/>
</dbReference>
<feature type="signal peptide" evidence="1">
    <location>
        <begin position="1"/>
        <end position="21"/>
    </location>
</feature>
<name>A0A212J1B7_9BACT</name>
<gene>
    <name evidence="2" type="ORF">KL86DYS2_10460</name>
</gene>
<dbReference type="EMBL" id="FLUL01000001">
    <property type="protein sequence ID" value="SBV92975.1"/>
    <property type="molecule type" value="Genomic_DNA"/>
</dbReference>
<accession>A0A212J1B7</accession>
<sequence length="251" mass="29319">MKKALALVLFSLLCLNFSIDAQTKKLIIEINSIQSKEVVSLKYNSKNQLIYIEEKGPIIFREFTLKYDKNGKLAECLINRDRGEAINNSKFMYDNNEYITEEVKSSGKQLRKITEYNKIYTDNSDRLSKTTFEDGNLWEMFSYDNHNNLVKYSVHSISGKEDIVVDYSFDTKKSIFSSIEGLPLWFWTLHMNNMKWCSDFLGHNNAIEATTLDSRFGTDTKDITYEYDADNYPIKQYYDGVLAKEFKYKAI</sequence>
<dbReference type="AlphaFoldDB" id="A0A212J1B7"/>
<evidence type="ECO:0000313" key="2">
    <source>
        <dbReference type="EMBL" id="SBV92975.1"/>
    </source>
</evidence>
<protein>
    <recommendedName>
        <fullName evidence="3">DUF4595 domain-containing protein</fullName>
    </recommendedName>
</protein>
<dbReference type="RefSeq" id="WP_296946724.1">
    <property type="nucleotide sequence ID" value="NZ_LT599021.1"/>
</dbReference>